<protein>
    <recommendedName>
        <fullName evidence="3">YARHG domain-containing protein</fullName>
    </recommendedName>
</protein>
<evidence type="ECO:0008006" key="3">
    <source>
        <dbReference type="Google" id="ProtNLM"/>
    </source>
</evidence>
<organism evidence="1 2">
    <name type="scientific">Flavobacterium solisilvae</name>
    <dbReference type="NCBI Taxonomy" id="1852019"/>
    <lineage>
        <taxon>Bacteria</taxon>
        <taxon>Pseudomonadati</taxon>
        <taxon>Bacteroidota</taxon>
        <taxon>Flavobacteriia</taxon>
        <taxon>Flavobacteriales</taxon>
        <taxon>Flavobacteriaceae</taxon>
        <taxon>Flavobacterium</taxon>
    </lineage>
</organism>
<evidence type="ECO:0000313" key="1">
    <source>
        <dbReference type="EMBL" id="NMH23808.1"/>
    </source>
</evidence>
<proteinExistence type="predicted"/>
<accession>A0ABX1QR81</accession>
<gene>
    <name evidence="1" type="ORF">G6042_00800</name>
</gene>
<dbReference type="Proteomes" id="UP000767947">
    <property type="component" value="Unassembled WGS sequence"/>
</dbReference>
<dbReference type="EMBL" id="JAAMPT010000169">
    <property type="protein sequence ID" value="NMH23808.1"/>
    <property type="molecule type" value="Genomic_DNA"/>
</dbReference>
<name>A0ABX1QR81_9FLAO</name>
<dbReference type="RefSeq" id="WP_169522373.1">
    <property type="nucleotide sequence ID" value="NZ_JAAMPT010000169.1"/>
</dbReference>
<reference evidence="1 2" key="1">
    <citation type="submission" date="2020-02" db="EMBL/GenBank/DDBJ databases">
        <title>Flavobacterium sp. genome.</title>
        <authorList>
            <person name="Jung H.S."/>
            <person name="Baek J.H."/>
            <person name="Jeon C.O."/>
        </authorList>
    </citation>
    <scope>NUCLEOTIDE SEQUENCE [LARGE SCALE GENOMIC DNA]</scope>
    <source>
        <strain evidence="1 2">SE-s27</strain>
    </source>
</reference>
<keyword evidence="2" id="KW-1185">Reference proteome</keyword>
<evidence type="ECO:0000313" key="2">
    <source>
        <dbReference type="Proteomes" id="UP000767947"/>
    </source>
</evidence>
<comment type="caution">
    <text evidence="1">The sequence shown here is derived from an EMBL/GenBank/DDBJ whole genome shotgun (WGS) entry which is preliminary data.</text>
</comment>
<sequence length="372" mass="44049">MKQRIIILILLSNFFISFSQERYVYEFEKIQGIDTIQKKEILNDLLSHAELFDNKFFISYYGNERIPTFYIKENDFCLSLNLDFSDETNYNIIGLSENQQFIYINGEGNHSTRQTQFGYKYLYIVNLKNNTYLQIQYYSSIIFWEPNENDPNELNMIKENTVNSSKIALTKNGFTVISNIFSITNDEKIDYDVIQSGEYELDEFKLKKTQYYNTVLMKFTPIKYLENIAIGMTIEDLKLVYPYISFIEKENIYQTCTDESTLGFEVWDGTELLGYVDNNLSDNKIKNLKVISPRFNFNKLNTNTTASEILKYYPKSNVRLDNLTEWEHIYIKELNIELVFKTNDTNRIGKYKNENFVKLKNGKTKVDFIQVY</sequence>